<name>A0A9Q0SM93_9ROSI</name>
<reference evidence="2" key="2">
    <citation type="journal article" date="2023" name="Int. J. Mol. Sci.">
        <title>De Novo Assembly and Annotation of 11 Diverse Shrub Willow (Salix) Genomes Reveals Novel Gene Organization in Sex-Linked Regions.</title>
        <authorList>
            <person name="Hyden B."/>
            <person name="Feng K."/>
            <person name="Yates T.B."/>
            <person name="Jawdy S."/>
            <person name="Cereghino C."/>
            <person name="Smart L.B."/>
            <person name="Muchero W."/>
        </authorList>
    </citation>
    <scope>NUCLEOTIDE SEQUENCE</scope>
    <source>
        <tissue evidence="2">Shoot tip</tissue>
    </source>
</reference>
<evidence type="ECO:0000313" key="3">
    <source>
        <dbReference type="Proteomes" id="UP001151752"/>
    </source>
</evidence>
<dbReference type="AlphaFoldDB" id="A0A9Q0SM93"/>
<gene>
    <name evidence="2" type="ORF">OIU74_020300</name>
</gene>
<keyword evidence="1" id="KW-0472">Membrane</keyword>
<reference evidence="2" key="1">
    <citation type="submission" date="2022-11" db="EMBL/GenBank/DDBJ databases">
        <authorList>
            <person name="Hyden B.L."/>
            <person name="Feng K."/>
            <person name="Yates T."/>
            <person name="Jawdy S."/>
            <person name="Smart L.B."/>
            <person name="Muchero W."/>
        </authorList>
    </citation>
    <scope>NUCLEOTIDE SEQUENCE</scope>
    <source>
        <tissue evidence="2">Shoot tip</tissue>
    </source>
</reference>
<comment type="caution">
    <text evidence="2">The sequence shown here is derived from an EMBL/GenBank/DDBJ whole genome shotgun (WGS) entry which is preliminary data.</text>
</comment>
<evidence type="ECO:0000256" key="1">
    <source>
        <dbReference type="SAM" id="Phobius"/>
    </source>
</evidence>
<feature type="non-terminal residue" evidence="2">
    <location>
        <position position="40"/>
    </location>
</feature>
<keyword evidence="1" id="KW-1133">Transmembrane helix</keyword>
<accession>A0A9Q0SM93</accession>
<proteinExistence type="predicted"/>
<organism evidence="2 3">
    <name type="scientific">Salix koriyanagi</name>
    <dbReference type="NCBI Taxonomy" id="2511006"/>
    <lineage>
        <taxon>Eukaryota</taxon>
        <taxon>Viridiplantae</taxon>
        <taxon>Streptophyta</taxon>
        <taxon>Embryophyta</taxon>
        <taxon>Tracheophyta</taxon>
        <taxon>Spermatophyta</taxon>
        <taxon>Magnoliopsida</taxon>
        <taxon>eudicotyledons</taxon>
        <taxon>Gunneridae</taxon>
        <taxon>Pentapetalae</taxon>
        <taxon>rosids</taxon>
        <taxon>fabids</taxon>
        <taxon>Malpighiales</taxon>
        <taxon>Salicaceae</taxon>
        <taxon>Saliceae</taxon>
        <taxon>Salix</taxon>
    </lineage>
</organism>
<sequence>MAGGLLMVGELLWCLWLVCIVDLGIWCVGLPLVDDSWWLD</sequence>
<evidence type="ECO:0000313" key="2">
    <source>
        <dbReference type="EMBL" id="KAJ6682025.1"/>
    </source>
</evidence>
<protein>
    <submittedName>
        <fullName evidence="2">Uncharacterized protein</fullName>
    </submittedName>
</protein>
<keyword evidence="3" id="KW-1185">Reference proteome</keyword>
<dbReference type="Proteomes" id="UP001151752">
    <property type="component" value="Chromosome 5"/>
</dbReference>
<feature type="transmembrane region" description="Helical" evidence="1">
    <location>
        <begin position="12"/>
        <end position="33"/>
    </location>
</feature>
<dbReference type="EMBL" id="JAPFFM010000020">
    <property type="protein sequence ID" value="KAJ6682025.1"/>
    <property type="molecule type" value="Genomic_DNA"/>
</dbReference>
<keyword evidence="1" id="KW-0812">Transmembrane</keyword>